<keyword evidence="1" id="KW-1133">Transmembrane helix</keyword>
<evidence type="ECO:0000313" key="2">
    <source>
        <dbReference type="EMBL" id="GAA0873026.1"/>
    </source>
</evidence>
<keyword evidence="3" id="KW-1185">Reference proteome</keyword>
<dbReference type="Proteomes" id="UP001500507">
    <property type="component" value="Unassembled WGS sequence"/>
</dbReference>
<comment type="caution">
    <text evidence="2">The sequence shown here is derived from an EMBL/GenBank/DDBJ whole genome shotgun (WGS) entry which is preliminary data.</text>
</comment>
<dbReference type="RefSeq" id="WP_343767437.1">
    <property type="nucleotide sequence ID" value="NZ_BAAAFG010000016.1"/>
</dbReference>
<name>A0ABN1MII3_9FLAO</name>
<feature type="transmembrane region" description="Helical" evidence="1">
    <location>
        <begin position="49"/>
        <end position="75"/>
    </location>
</feature>
<feature type="transmembrane region" description="Helical" evidence="1">
    <location>
        <begin position="87"/>
        <end position="108"/>
    </location>
</feature>
<keyword evidence="1" id="KW-0472">Membrane</keyword>
<dbReference type="Pfam" id="PF12725">
    <property type="entry name" value="DUF3810"/>
    <property type="match status" value="1"/>
</dbReference>
<protein>
    <submittedName>
        <fullName evidence="2">DUF3810 domain-containing protein</fullName>
    </submittedName>
</protein>
<evidence type="ECO:0000256" key="1">
    <source>
        <dbReference type="SAM" id="Phobius"/>
    </source>
</evidence>
<gene>
    <name evidence="2" type="ORF">GCM10009117_21730</name>
</gene>
<organism evidence="2 3">
    <name type="scientific">Gangjinia marincola</name>
    <dbReference type="NCBI Taxonomy" id="578463"/>
    <lineage>
        <taxon>Bacteria</taxon>
        <taxon>Pseudomonadati</taxon>
        <taxon>Bacteroidota</taxon>
        <taxon>Flavobacteriia</taxon>
        <taxon>Flavobacteriales</taxon>
        <taxon>Flavobacteriaceae</taxon>
        <taxon>Gangjinia</taxon>
    </lineage>
</organism>
<evidence type="ECO:0000313" key="3">
    <source>
        <dbReference type="Proteomes" id="UP001500507"/>
    </source>
</evidence>
<dbReference type="InterPro" id="IPR024294">
    <property type="entry name" value="DUF3810"/>
</dbReference>
<proteinExistence type="predicted"/>
<dbReference type="EMBL" id="BAAAFG010000016">
    <property type="protein sequence ID" value="GAA0873026.1"/>
    <property type="molecule type" value="Genomic_DNA"/>
</dbReference>
<sequence>MPKKRTIAFALFLPVQWGIIQGLKTSPQFVEEYYSNGVYPYISMTERFLFGWLPFSFGDLLYTVLGILLIRWMWLRIKNKFKQPKRWITSSLATLSIIYFCFHLFWGFNYYRQPLHTILSLERDYTTEKLREYTTTLIQKANALHLQLTQNDSLKVVMPYSKHELRQLAIAAAKQNDDKIPLTYTQPSVKSSVYSIPLTYMGFNGYLNPLTNEAQVNYLMPSYKHPTTTSHEIGHQLGFAKENEANFIACLNSMVHENEYFRYSGYTFALRYCLAELYRREPEDTEELIDRVNYGIRLNYDEVRQFWLAYQNPMEPVFEAFYGQFLKVNNQPQGMQSYSYVVALLVNYGLEKFE</sequence>
<accession>A0ABN1MII3</accession>
<reference evidence="2 3" key="1">
    <citation type="journal article" date="2019" name="Int. J. Syst. Evol. Microbiol.">
        <title>The Global Catalogue of Microorganisms (GCM) 10K type strain sequencing project: providing services to taxonomists for standard genome sequencing and annotation.</title>
        <authorList>
            <consortium name="The Broad Institute Genomics Platform"/>
            <consortium name="The Broad Institute Genome Sequencing Center for Infectious Disease"/>
            <person name="Wu L."/>
            <person name="Ma J."/>
        </authorList>
    </citation>
    <scope>NUCLEOTIDE SEQUENCE [LARGE SCALE GENOMIC DNA]</scope>
    <source>
        <strain evidence="2 3">JCM 16082</strain>
    </source>
</reference>
<keyword evidence="1" id="KW-0812">Transmembrane</keyword>